<protein>
    <recommendedName>
        <fullName evidence="2 7">Translation initiation factor IF-2</fullName>
    </recommendedName>
</protein>
<feature type="compositionally biased region" description="Low complexity" evidence="9">
    <location>
        <begin position="108"/>
        <end position="126"/>
    </location>
</feature>
<feature type="compositionally biased region" description="Gly residues" evidence="9">
    <location>
        <begin position="392"/>
        <end position="413"/>
    </location>
</feature>
<dbReference type="HAMAP" id="MF_00100_B">
    <property type="entry name" value="IF_2_B"/>
    <property type="match status" value="1"/>
</dbReference>
<dbReference type="KEGG" id="tpla:ElP_60110"/>
<dbReference type="InterPro" id="IPR053905">
    <property type="entry name" value="EF-G-like_DII"/>
</dbReference>
<feature type="compositionally biased region" description="Basic and acidic residues" evidence="9">
    <location>
        <begin position="321"/>
        <end position="331"/>
    </location>
</feature>
<evidence type="ECO:0000256" key="8">
    <source>
        <dbReference type="RuleBase" id="RU000644"/>
    </source>
</evidence>
<feature type="compositionally biased region" description="Low complexity" evidence="9">
    <location>
        <begin position="178"/>
        <end position="188"/>
    </location>
</feature>
<evidence type="ECO:0000313" key="12">
    <source>
        <dbReference type="Proteomes" id="UP000317835"/>
    </source>
</evidence>
<reference evidence="11 12" key="1">
    <citation type="submission" date="2019-02" db="EMBL/GenBank/DDBJ databases">
        <title>Deep-cultivation of Planctomycetes and their phenomic and genomic characterization uncovers novel biology.</title>
        <authorList>
            <person name="Wiegand S."/>
            <person name="Jogler M."/>
            <person name="Boedeker C."/>
            <person name="Pinto D."/>
            <person name="Vollmers J."/>
            <person name="Rivas-Marin E."/>
            <person name="Kohn T."/>
            <person name="Peeters S.H."/>
            <person name="Heuer A."/>
            <person name="Rast P."/>
            <person name="Oberbeckmann S."/>
            <person name="Bunk B."/>
            <person name="Jeske O."/>
            <person name="Meyerdierks A."/>
            <person name="Storesund J.E."/>
            <person name="Kallscheuer N."/>
            <person name="Luecker S."/>
            <person name="Lage O.M."/>
            <person name="Pohl T."/>
            <person name="Merkel B.J."/>
            <person name="Hornburger P."/>
            <person name="Mueller R.-W."/>
            <person name="Bruemmer F."/>
            <person name="Labrenz M."/>
            <person name="Spormann A.M."/>
            <person name="Op den Camp H."/>
            <person name="Overmann J."/>
            <person name="Amann R."/>
            <person name="Jetten M.S.M."/>
            <person name="Mascher T."/>
            <person name="Medema M.H."/>
            <person name="Devos D.P."/>
            <person name="Kaster A.-K."/>
            <person name="Ovreas L."/>
            <person name="Rohde M."/>
            <person name="Galperin M.Y."/>
            <person name="Jogler C."/>
        </authorList>
    </citation>
    <scope>NUCLEOTIDE SEQUENCE [LARGE SCALE GENOMIC DNA]</scope>
    <source>
        <strain evidence="11 12">ElP</strain>
    </source>
</reference>
<dbReference type="InterPro" id="IPR023115">
    <property type="entry name" value="TIF_IF2_dom3"/>
</dbReference>
<comment type="subcellular location">
    <subcellularLocation>
        <location evidence="7">Cytoplasm</location>
    </subcellularLocation>
</comment>
<feature type="region of interest" description="Disordered" evidence="9">
    <location>
        <begin position="35"/>
        <end position="466"/>
    </location>
</feature>
<dbReference type="PROSITE" id="PS01176">
    <property type="entry name" value="IF2"/>
    <property type="match status" value="1"/>
</dbReference>
<keyword evidence="4 7" id="KW-0547">Nucleotide-binding</keyword>
<dbReference type="Pfam" id="PF22042">
    <property type="entry name" value="EF-G_D2"/>
    <property type="match status" value="1"/>
</dbReference>
<dbReference type="OrthoDB" id="9811804at2"/>
<proteinExistence type="inferred from homology"/>
<feature type="binding site" evidence="7">
    <location>
        <begin position="566"/>
        <end position="573"/>
    </location>
    <ligand>
        <name>GTP</name>
        <dbReference type="ChEBI" id="CHEBI:37565"/>
    </ligand>
</feature>
<evidence type="ECO:0000256" key="4">
    <source>
        <dbReference type="ARBA" id="ARBA00022741"/>
    </source>
</evidence>
<feature type="compositionally biased region" description="Low complexity" evidence="9">
    <location>
        <begin position="196"/>
        <end position="211"/>
    </location>
</feature>
<dbReference type="Pfam" id="PF04760">
    <property type="entry name" value="IF2_N"/>
    <property type="match status" value="1"/>
</dbReference>
<dbReference type="PROSITE" id="PS51722">
    <property type="entry name" value="G_TR_2"/>
    <property type="match status" value="1"/>
</dbReference>
<feature type="compositionally biased region" description="Pro residues" evidence="9">
    <location>
        <begin position="352"/>
        <end position="363"/>
    </location>
</feature>
<accession>A0A518HB26</accession>
<feature type="compositionally biased region" description="Basic and acidic residues" evidence="9">
    <location>
        <begin position="255"/>
        <end position="268"/>
    </location>
</feature>
<evidence type="ECO:0000256" key="5">
    <source>
        <dbReference type="ARBA" id="ARBA00022917"/>
    </source>
</evidence>
<feature type="domain" description="Tr-type G" evidence="10">
    <location>
        <begin position="557"/>
        <end position="728"/>
    </location>
</feature>
<feature type="compositionally biased region" description="Basic residues" evidence="9">
    <location>
        <begin position="450"/>
        <end position="459"/>
    </location>
</feature>
<dbReference type="Gene3D" id="2.40.30.10">
    <property type="entry name" value="Translation factors"/>
    <property type="match status" value="2"/>
</dbReference>
<dbReference type="InterPro" id="IPR009000">
    <property type="entry name" value="Transl_B-barrel_sf"/>
</dbReference>
<evidence type="ECO:0000256" key="2">
    <source>
        <dbReference type="ARBA" id="ARBA00020675"/>
    </source>
</evidence>
<dbReference type="GO" id="GO:0005829">
    <property type="term" value="C:cytosol"/>
    <property type="evidence" value="ECO:0007669"/>
    <property type="project" value="TreeGrafter"/>
</dbReference>
<comment type="similarity">
    <text evidence="1 7 8">Belongs to the TRAFAC class translation factor GTPase superfamily. Classic translation factor GTPase family. IF-2 subfamily.</text>
</comment>
<dbReference type="FunFam" id="2.40.30.10:FF:000008">
    <property type="entry name" value="Translation initiation factor IF-2"/>
    <property type="match status" value="1"/>
</dbReference>
<feature type="compositionally biased region" description="Pro residues" evidence="9">
    <location>
        <begin position="164"/>
        <end position="177"/>
    </location>
</feature>
<evidence type="ECO:0000313" key="11">
    <source>
        <dbReference type="EMBL" id="QDV38063.1"/>
    </source>
</evidence>
<keyword evidence="7" id="KW-0963">Cytoplasm</keyword>
<dbReference type="NCBIfam" id="TIGR00487">
    <property type="entry name" value="IF-2"/>
    <property type="match status" value="1"/>
</dbReference>
<keyword evidence="12" id="KW-1185">Reference proteome</keyword>
<dbReference type="RefSeq" id="WP_145276285.1">
    <property type="nucleotide sequence ID" value="NZ_CP036426.1"/>
</dbReference>
<dbReference type="GO" id="GO:0003743">
    <property type="term" value="F:translation initiation factor activity"/>
    <property type="evidence" value="ECO:0007669"/>
    <property type="project" value="UniProtKB-UniRule"/>
</dbReference>
<dbReference type="EMBL" id="CP036426">
    <property type="protein sequence ID" value="QDV38063.1"/>
    <property type="molecule type" value="Genomic_DNA"/>
</dbReference>
<organism evidence="11 12">
    <name type="scientific">Tautonia plasticadhaerens</name>
    <dbReference type="NCBI Taxonomy" id="2527974"/>
    <lineage>
        <taxon>Bacteria</taxon>
        <taxon>Pseudomonadati</taxon>
        <taxon>Planctomycetota</taxon>
        <taxon>Planctomycetia</taxon>
        <taxon>Isosphaerales</taxon>
        <taxon>Isosphaeraceae</taxon>
        <taxon>Tautonia</taxon>
    </lineage>
</organism>
<evidence type="ECO:0000256" key="7">
    <source>
        <dbReference type="HAMAP-Rule" id="MF_00100"/>
    </source>
</evidence>
<feature type="binding site" evidence="7">
    <location>
        <begin position="612"/>
        <end position="616"/>
    </location>
    <ligand>
        <name>GTP</name>
        <dbReference type="ChEBI" id="CHEBI:37565"/>
    </ligand>
</feature>
<dbReference type="Gene3D" id="1.10.10.2480">
    <property type="match status" value="1"/>
</dbReference>
<dbReference type="InterPro" id="IPR000795">
    <property type="entry name" value="T_Tr_GTP-bd_dom"/>
</dbReference>
<dbReference type="FunFam" id="3.40.50.10050:FF:000001">
    <property type="entry name" value="Translation initiation factor IF-2"/>
    <property type="match status" value="1"/>
</dbReference>
<dbReference type="CDD" id="cd03692">
    <property type="entry name" value="mtIF2_IVc"/>
    <property type="match status" value="1"/>
</dbReference>
<dbReference type="InterPro" id="IPR005225">
    <property type="entry name" value="Small_GTP-bd"/>
</dbReference>
<dbReference type="InterPro" id="IPR027417">
    <property type="entry name" value="P-loop_NTPase"/>
</dbReference>
<evidence type="ECO:0000256" key="6">
    <source>
        <dbReference type="ARBA" id="ARBA00023134"/>
    </source>
</evidence>
<dbReference type="InterPro" id="IPR015760">
    <property type="entry name" value="TIF_IF2"/>
</dbReference>
<dbReference type="GO" id="GO:0005525">
    <property type="term" value="F:GTP binding"/>
    <property type="evidence" value="ECO:0007669"/>
    <property type="project" value="UniProtKB-KW"/>
</dbReference>
<feature type="compositionally biased region" description="Pro residues" evidence="9">
    <location>
        <begin position="286"/>
        <end position="296"/>
    </location>
</feature>
<evidence type="ECO:0000259" key="10">
    <source>
        <dbReference type="PROSITE" id="PS51722"/>
    </source>
</evidence>
<gene>
    <name evidence="7 11" type="primary">infB</name>
    <name evidence="11" type="ORF">ElP_60110</name>
</gene>
<dbReference type="CDD" id="cd01887">
    <property type="entry name" value="IF2_eIF5B"/>
    <property type="match status" value="1"/>
</dbReference>
<keyword evidence="5 7" id="KW-0648">Protein biosynthesis</keyword>
<feature type="binding site" evidence="7">
    <location>
        <begin position="666"/>
        <end position="669"/>
    </location>
    <ligand>
        <name>GTP</name>
        <dbReference type="ChEBI" id="CHEBI:37565"/>
    </ligand>
</feature>
<dbReference type="CDD" id="cd03702">
    <property type="entry name" value="IF2_mtIF2_II"/>
    <property type="match status" value="1"/>
</dbReference>
<name>A0A518HB26_9BACT</name>
<dbReference type="GO" id="GO:0003924">
    <property type="term" value="F:GTPase activity"/>
    <property type="evidence" value="ECO:0007669"/>
    <property type="project" value="UniProtKB-UniRule"/>
</dbReference>
<dbReference type="InterPro" id="IPR044145">
    <property type="entry name" value="IF2_II"/>
</dbReference>
<dbReference type="InterPro" id="IPR006847">
    <property type="entry name" value="IF2_N"/>
</dbReference>
<dbReference type="Pfam" id="PF00009">
    <property type="entry name" value="GTP_EFTU"/>
    <property type="match status" value="1"/>
</dbReference>
<dbReference type="FunFam" id="2.40.30.10:FF:000007">
    <property type="entry name" value="Translation initiation factor IF-2"/>
    <property type="match status" value="1"/>
</dbReference>
<dbReference type="PANTHER" id="PTHR43381">
    <property type="entry name" value="TRANSLATION INITIATION FACTOR IF-2-RELATED"/>
    <property type="match status" value="1"/>
</dbReference>
<dbReference type="InterPro" id="IPR036925">
    <property type="entry name" value="TIF_IF2_dom3_sf"/>
</dbReference>
<dbReference type="FunFam" id="3.40.50.300:FF:000019">
    <property type="entry name" value="Translation initiation factor IF-2"/>
    <property type="match status" value="1"/>
</dbReference>
<dbReference type="PANTHER" id="PTHR43381:SF5">
    <property type="entry name" value="TR-TYPE G DOMAIN-CONTAINING PROTEIN"/>
    <property type="match status" value="1"/>
</dbReference>
<dbReference type="InterPro" id="IPR000178">
    <property type="entry name" value="TF_IF2_bacterial-like"/>
</dbReference>
<feature type="compositionally biased region" description="Low complexity" evidence="9">
    <location>
        <begin position="78"/>
        <end position="98"/>
    </location>
</feature>
<dbReference type="SUPFAM" id="SSF52156">
    <property type="entry name" value="Initiation factor IF2/eIF5b, domain 3"/>
    <property type="match status" value="1"/>
</dbReference>
<evidence type="ECO:0000256" key="1">
    <source>
        <dbReference type="ARBA" id="ARBA00007733"/>
    </source>
</evidence>
<feature type="compositionally biased region" description="Pro residues" evidence="9">
    <location>
        <begin position="127"/>
        <end position="136"/>
    </location>
</feature>
<dbReference type="NCBIfam" id="TIGR00231">
    <property type="entry name" value="small_GTP"/>
    <property type="match status" value="1"/>
</dbReference>
<dbReference type="SUPFAM" id="SSF50447">
    <property type="entry name" value="Translation proteins"/>
    <property type="match status" value="2"/>
</dbReference>
<dbReference type="AlphaFoldDB" id="A0A518HB26"/>
<dbReference type="Gene3D" id="3.40.50.10050">
    <property type="entry name" value="Translation initiation factor IF- 2, domain 3"/>
    <property type="match status" value="1"/>
</dbReference>
<evidence type="ECO:0000256" key="9">
    <source>
        <dbReference type="SAM" id="MobiDB-lite"/>
    </source>
</evidence>
<dbReference type="Pfam" id="PF11987">
    <property type="entry name" value="IF-2"/>
    <property type="match status" value="1"/>
</dbReference>
<dbReference type="Proteomes" id="UP000317835">
    <property type="component" value="Chromosome"/>
</dbReference>
<keyword evidence="6 7" id="KW-0342">GTP-binding</keyword>
<keyword evidence="3 7" id="KW-0396">Initiation factor</keyword>
<sequence length="1061" mass="111010">MSANKMRVHELAKELGLEKAKDLIERIQEWGLDVKPSPAAGVDEETADEIRRRMIASPAAPSTGADQATPTPTPPRLPASAASAAESTPETPTAEAPAISSTAASPRTQGSPAPTSPSSQAQADAPQAPPTPPPSQKAPARPAEPAPRAGASLAQPPAGSAPRPSQPPPMSQTPPAPSSRQAGPLAGHTRGGGTGHRPSGPAQAGPQGGAEPRPRPGSGQGPQSGRPLDRSDYIGPAGTRHAAPGRPGQSPSPRRPGDSGDSGRREGPRPGGRPLPPVASGGGGRPLPPVAPPSGPPKRGDGPRPGGGPASGGNAQPKQRFTREEMLELMRRGQLPTTPPPAGREGARGPLPTGPLPTGPLPTGPTARGPIPGAPARKSGSDFEEEDRKGKGGPGGGRFGGGGGPGAGTGGGATDRAARRKARQERAKDRVVSPVPAAALLDSDDDGGRRRGPKRHKSRGPAIAPRKTAAEIEPPITLRSLSEAIGIKANQLMRRMMDLSGQLVTINTSLEEDAAIELAMEFGVELSIAREDTAEDEFDRLLEGARAAETAPEHLQARPPIVTILGHVDHGKTSLLDYIRKANVVASETGGITQHIGAYQVEQDGKPVTFVDTPGHEAFTAMRARGANVTDIAVVVVAADDGVMPQTREAISHAKAAGVQIVVALNKIDLPGVEANVNRILGELSAEGLIPEEYGGDVPVVRTSAVSGLGVDDLIATLAAIAEVYEYKANPDRPATGTCLEAEISEGRGVIATVLVQDGTLRVGDALVCGEGFGRVRALFDDKGRPIQEAGPSTPVEISGLDAVPTAGEKFAVLEEIGDAREVAETRRTRSRGVNLGEVKAVTLENLYSKMAEQKIKSLNVILKADVQGSLEALFKEIEKLENDEVPVRILHKGVGGITESDVMLADASEAIVIGFRVAPEDRAVSLAEEKSIDIRRYDIIYQVSDEIKQAIEGRLEPEIKEVHLGRAAVRQVFKISRGGAGTVAGCFVTQGTIERNAQARIIREGREIYKGAIEALRRFKDDVKEVRENFECGIKIAKYDDIKVDDVIEAYRIEVIRRTL</sequence>
<evidence type="ECO:0000256" key="3">
    <source>
        <dbReference type="ARBA" id="ARBA00022540"/>
    </source>
</evidence>
<comment type="caution">
    <text evidence="7">Lacks conserved residue(s) required for the propagation of feature annotation.</text>
</comment>
<feature type="compositionally biased region" description="Low complexity" evidence="9">
    <location>
        <begin position="137"/>
        <end position="163"/>
    </location>
</feature>
<dbReference type="Gene3D" id="3.40.50.300">
    <property type="entry name" value="P-loop containing nucleotide triphosphate hydrolases"/>
    <property type="match status" value="1"/>
</dbReference>
<comment type="function">
    <text evidence="7 8">One of the essential components for the initiation of protein synthesis. Protects formylmethionyl-tRNA from spontaneous hydrolysis and promotes its binding to the 30S ribosomal subunits. Also involved in the hydrolysis of GTP during the formation of the 70S ribosomal complex.</text>
</comment>
<dbReference type="SUPFAM" id="SSF52540">
    <property type="entry name" value="P-loop containing nucleoside triphosphate hydrolases"/>
    <property type="match status" value="1"/>
</dbReference>